<accession>A0ABR7N1F3</accession>
<evidence type="ECO:0000256" key="2">
    <source>
        <dbReference type="ARBA" id="ARBA00022553"/>
    </source>
</evidence>
<comment type="subunit">
    <text evidence="6">The complex is composed of six subunits: RnfA, RnfB, RnfC, RnfD, RnfE and RnfG.</text>
</comment>
<proteinExistence type="inferred from homology"/>
<comment type="subcellular location">
    <subcellularLocation>
        <location evidence="6">Cell membrane</location>
        <topology evidence="6">Single-pass membrane protein</topology>
    </subcellularLocation>
</comment>
<dbReference type="PANTHER" id="PTHR36118">
    <property type="entry name" value="ION-TRANSLOCATING OXIDOREDUCTASE COMPLEX SUBUNIT G"/>
    <property type="match status" value="1"/>
</dbReference>
<reference evidence="9 10" key="1">
    <citation type="submission" date="2020-08" db="EMBL/GenBank/DDBJ databases">
        <title>Genome public.</title>
        <authorList>
            <person name="Liu C."/>
            <person name="Sun Q."/>
        </authorList>
    </citation>
    <scope>NUCLEOTIDE SEQUENCE [LARGE SCALE GENOMIC DNA]</scope>
    <source>
        <strain evidence="9 10">NSJ-37</strain>
    </source>
</reference>
<feature type="modified residue" description="FMN phosphoryl threonine" evidence="6">
    <location>
        <position position="199"/>
    </location>
</feature>
<dbReference type="Pfam" id="PF04205">
    <property type="entry name" value="FMN_bind"/>
    <property type="match status" value="1"/>
</dbReference>
<evidence type="ECO:0000256" key="4">
    <source>
        <dbReference type="ARBA" id="ARBA00022643"/>
    </source>
</evidence>
<dbReference type="EMBL" id="JACRSX010000007">
    <property type="protein sequence ID" value="MBC8562467.1"/>
    <property type="molecule type" value="Genomic_DNA"/>
</dbReference>
<sequence>MANKEEKKKSENTLIHDTIALTLITLIAGILLGGVYTVTKKPIEQQNEKTKAEAYAAVFEGADFVDDKGIDDALAKYNEKLANGEVKADAMGETLSDVEISEVMKAQKDGADAGYVVTCSGKGYGGAVTLALGVDKDGNIVGIRVTDCSNETPGLGQNSSTSWNEQYVGMAKGDSGLSVVKDGSGSTDNGTVNAISGATITSRAVTRAVNGALDFIASLSE</sequence>
<dbReference type="InterPro" id="IPR010209">
    <property type="entry name" value="Ion_transpt_RnfG/RsxG"/>
</dbReference>
<evidence type="ECO:0000256" key="3">
    <source>
        <dbReference type="ARBA" id="ARBA00022630"/>
    </source>
</evidence>
<organism evidence="9 10">
    <name type="scientific">Jutongia huaianensis</name>
    <dbReference type="NCBI Taxonomy" id="2763668"/>
    <lineage>
        <taxon>Bacteria</taxon>
        <taxon>Bacillati</taxon>
        <taxon>Bacillota</taxon>
        <taxon>Clostridia</taxon>
        <taxon>Lachnospirales</taxon>
        <taxon>Lachnospiraceae</taxon>
        <taxon>Jutongia</taxon>
    </lineage>
</organism>
<dbReference type="HAMAP" id="MF_00479">
    <property type="entry name" value="RsxG_RnfG"/>
    <property type="match status" value="1"/>
</dbReference>
<evidence type="ECO:0000313" key="9">
    <source>
        <dbReference type="EMBL" id="MBC8562467.1"/>
    </source>
</evidence>
<keyword evidence="2 6" id="KW-0597">Phosphoprotein</keyword>
<dbReference type="InterPro" id="IPR007329">
    <property type="entry name" value="FMN-bd"/>
</dbReference>
<evidence type="ECO:0000256" key="6">
    <source>
        <dbReference type="HAMAP-Rule" id="MF_00479"/>
    </source>
</evidence>
<dbReference type="Gene3D" id="3.90.1010.20">
    <property type="match status" value="1"/>
</dbReference>
<keyword evidence="6 7" id="KW-0472">Membrane</keyword>
<comment type="function">
    <text evidence="6">Part of a membrane-bound complex that couples electron transfer with translocation of ions across the membrane.</text>
</comment>
<dbReference type="PANTHER" id="PTHR36118:SF1">
    <property type="entry name" value="ION-TRANSLOCATING OXIDOREDUCTASE COMPLEX SUBUNIT G"/>
    <property type="match status" value="1"/>
</dbReference>
<dbReference type="RefSeq" id="WP_022463606.1">
    <property type="nucleotide sequence ID" value="NZ_JACRSX010000007.1"/>
</dbReference>
<protein>
    <recommendedName>
        <fullName evidence="6">Ion-translocating oxidoreductase complex subunit G</fullName>
        <ecNumber evidence="6">7.-.-.-</ecNumber>
    </recommendedName>
    <alternativeName>
        <fullName evidence="6">Rnf electron transport complex subunit G</fullName>
    </alternativeName>
</protein>
<feature type="transmembrane region" description="Helical" evidence="7">
    <location>
        <begin position="20"/>
        <end position="39"/>
    </location>
</feature>
<name>A0ABR7N1F3_9FIRM</name>
<evidence type="ECO:0000256" key="5">
    <source>
        <dbReference type="ARBA" id="ARBA00022982"/>
    </source>
</evidence>
<gene>
    <name evidence="6" type="primary">rnfG</name>
    <name evidence="9" type="ORF">H8704_07470</name>
</gene>
<evidence type="ECO:0000259" key="8">
    <source>
        <dbReference type="SMART" id="SM00900"/>
    </source>
</evidence>
<comment type="cofactor">
    <cofactor evidence="6">
        <name>FMN</name>
        <dbReference type="ChEBI" id="CHEBI:58210"/>
    </cofactor>
</comment>
<keyword evidence="1 6" id="KW-0813">Transport</keyword>
<keyword evidence="6 7" id="KW-0812">Transmembrane</keyword>
<evidence type="ECO:0000256" key="1">
    <source>
        <dbReference type="ARBA" id="ARBA00022448"/>
    </source>
</evidence>
<keyword evidence="4 6" id="KW-0288">FMN</keyword>
<keyword evidence="6" id="KW-1278">Translocase</keyword>
<feature type="domain" description="FMN-binding" evidence="8">
    <location>
        <begin position="123"/>
        <end position="216"/>
    </location>
</feature>
<comment type="similarity">
    <text evidence="6">Belongs to the RnfG family.</text>
</comment>
<dbReference type="SMART" id="SM00900">
    <property type="entry name" value="FMN_bind"/>
    <property type="match status" value="1"/>
</dbReference>
<dbReference type="EC" id="7.-.-.-" evidence="6"/>
<dbReference type="PIRSF" id="PIRSF006091">
    <property type="entry name" value="E_trnsport_RnfG"/>
    <property type="match status" value="1"/>
</dbReference>
<keyword evidence="5 6" id="KW-0249">Electron transport</keyword>
<evidence type="ECO:0000313" key="10">
    <source>
        <dbReference type="Proteomes" id="UP000606193"/>
    </source>
</evidence>
<keyword evidence="3 6" id="KW-0285">Flavoprotein</keyword>
<dbReference type="Proteomes" id="UP000606193">
    <property type="component" value="Unassembled WGS sequence"/>
</dbReference>
<keyword evidence="6" id="KW-1003">Cell membrane</keyword>
<dbReference type="NCBIfam" id="TIGR01947">
    <property type="entry name" value="rnfG"/>
    <property type="match status" value="1"/>
</dbReference>
<keyword evidence="6 7" id="KW-1133">Transmembrane helix</keyword>
<keyword evidence="10" id="KW-1185">Reference proteome</keyword>
<comment type="caution">
    <text evidence="9">The sequence shown here is derived from an EMBL/GenBank/DDBJ whole genome shotgun (WGS) entry which is preliminary data.</text>
</comment>
<evidence type="ECO:0000256" key="7">
    <source>
        <dbReference type="SAM" id="Phobius"/>
    </source>
</evidence>